<feature type="transmembrane region" description="Helical" evidence="1">
    <location>
        <begin position="59"/>
        <end position="76"/>
    </location>
</feature>
<name>A0A8D8RS25_9HEMI</name>
<evidence type="ECO:0000313" key="2">
    <source>
        <dbReference type="EMBL" id="CAG6653921.1"/>
    </source>
</evidence>
<feature type="transmembrane region" description="Helical" evidence="1">
    <location>
        <begin position="82"/>
        <end position="103"/>
    </location>
</feature>
<keyword evidence="1" id="KW-1133">Transmembrane helix</keyword>
<sequence length="104" mass="12015">MLFSSFLGSVLGFSRFSPHIITSELGMGIVLCMICECDFFFFFYPIFSFSLFVVFVCKNLKGVLFCSVLIRNVFYYCFRYTRFVLCVCVCVCVCVYVCVCVCFL</sequence>
<keyword evidence="1" id="KW-0472">Membrane</keyword>
<protein>
    <submittedName>
        <fullName evidence="2">Uncharacterized protein</fullName>
    </submittedName>
</protein>
<feature type="transmembrane region" description="Helical" evidence="1">
    <location>
        <begin position="28"/>
        <end position="47"/>
    </location>
</feature>
<reference evidence="2" key="1">
    <citation type="submission" date="2021-05" db="EMBL/GenBank/DDBJ databases">
        <authorList>
            <person name="Alioto T."/>
            <person name="Alioto T."/>
            <person name="Gomez Garrido J."/>
        </authorList>
    </citation>
    <scope>NUCLEOTIDE SEQUENCE</scope>
</reference>
<dbReference type="EMBL" id="HBUF01175565">
    <property type="protein sequence ID" value="CAG6653921.1"/>
    <property type="molecule type" value="Transcribed_RNA"/>
</dbReference>
<dbReference type="AlphaFoldDB" id="A0A8D8RS25"/>
<organism evidence="2">
    <name type="scientific">Cacopsylla melanoneura</name>
    <dbReference type="NCBI Taxonomy" id="428564"/>
    <lineage>
        <taxon>Eukaryota</taxon>
        <taxon>Metazoa</taxon>
        <taxon>Ecdysozoa</taxon>
        <taxon>Arthropoda</taxon>
        <taxon>Hexapoda</taxon>
        <taxon>Insecta</taxon>
        <taxon>Pterygota</taxon>
        <taxon>Neoptera</taxon>
        <taxon>Paraneoptera</taxon>
        <taxon>Hemiptera</taxon>
        <taxon>Sternorrhyncha</taxon>
        <taxon>Psylloidea</taxon>
        <taxon>Psyllidae</taxon>
        <taxon>Psyllinae</taxon>
        <taxon>Cacopsylla</taxon>
    </lineage>
</organism>
<evidence type="ECO:0000256" key="1">
    <source>
        <dbReference type="SAM" id="Phobius"/>
    </source>
</evidence>
<proteinExistence type="predicted"/>
<keyword evidence="1" id="KW-0812">Transmembrane</keyword>
<accession>A0A8D8RS25</accession>